<proteinExistence type="predicted"/>
<dbReference type="EMBL" id="GBRH01234545">
    <property type="protein sequence ID" value="JAD63350.1"/>
    <property type="molecule type" value="Transcribed_RNA"/>
</dbReference>
<organism evidence="1">
    <name type="scientific">Arundo donax</name>
    <name type="common">Giant reed</name>
    <name type="synonym">Donax arundinaceus</name>
    <dbReference type="NCBI Taxonomy" id="35708"/>
    <lineage>
        <taxon>Eukaryota</taxon>
        <taxon>Viridiplantae</taxon>
        <taxon>Streptophyta</taxon>
        <taxon>Embryophyta</taxon>
        <taxon>Tracheophyta</taxon>
        <taxon>Spermatophyta</taxon>
        <taxon>Magnoliopsida</taxon>
        <taxon>Liliopsida</taxon>
        <taxon>Poales</taxon>
        <taxon>Poaceae</taxon>
        <taxon>PACMAD clade</taxon>
        <taxon>Arundinoideae</taxon>
        <taxon>Arundineae</taxon>
        <taxon>Arundo</taxon>
    </lineage>
</organism>
<sequence>MSISKYCPSFLVLLVCFNEHLTNDIVDLMKFY</sequence>
<dbReference type="AlphaFoldDB" id="A0A0A9BQ60"/>
<protein>
    <submittedName>
        <fullName evidence="1">Uncharacterized protein</fullName>
    </submittedName>
</protein>
<reference evidence="1" key="2">
    <citation type="journal article" date="2015" name="Data Brief">
        <title>Shoot transcriptome of the giant reed, Arundo donax.</title>
        <authorList>
            <person name="Barrero R.A."/>
            <person name="Guerrero F.D."/>
            <person name="Moolhuijzen P."/>
            <person name="Goolsby J.A."/>
            <person name="Tidwell J."/>
            <person name="Bellgard S.E."/>
            <person name="Bellgard M.I."/>
        </authorList>
    </citation>
    <scope>NUCLEOTIDE SEQUENCE</scope>
    <source>
        <tissue evidence="1">Shoot tissue taken approximately 20 cm above the soil surface</tissue>
    </source>
</reference>
<accession>A0A0A9BQ60</accession>
<name>A0A0A9BQ60_ARUDO</name>
<evidence type="ECO:0000313" key="1">
    <source>
        <dbReference type="EMBL" id="JAD63350.1"/>
    </source>
</evidence>
<reference evidence="1" key="1">
    <citation type="submission" date="2014-09" db="EMBL/GenBank/DDBJ databases">
        <authorList>
            <person name="Magalhaes I.L.F."/>
            <person name="Oliveira U."/>
            <person name="Santos F.R."/>
            <person name="Vidigal T.H.D.A."/>
            <person name="Brescovit A.D."/>
            <person name="Santos A.J."/>
        </authorList>
    </citation>
    <scope>NUCLEOTIDE SEQUENCE</scope>
    <source>
        <tissue evidence="1">Shoot tissue taken approximately 20 cm above the soil surface</tissue>
    </source>
</reference>